<evidence type="ECO:0000313" key="3">
    <source>
        <dbReference type="EMBL" id="RFA96110.1"/>
    </source>
</evidence>
<dbReference type="EMBL" id="NMUF01000043">
    <property type="protein sequence ID" value="RFA96110.1"/>
    <property type="molecule type" value="Genomic_DNA"/>
</dbReference>
<keyword evidence="1" id="KW-0812">Transmembrane</keyword>
<name>A0A371QV56_9CREN</name>
<comment type="caution">
    <text evidence="2">The sequence shown here is derived from an EMBL/GenBank/DDBJ whole genome shotgun (WGS) entry which is preliminary data.</text>
</comment>
<keyword evidence="1" id="KW-0472">Membrane</keyword>
<gene>
    <name evidence="2" type="ORF">CGL51_11915</name>
    <name evidence="3" type="ORF">CGL52_11490</name>
</gene>
<sequence>MKWLYFTYVVFWSAALLALMLGAAGFQLIKPEDVARELNETAAMPYEQRFAQAATQFILAAALSYPALLFLAALYGTATAAVALALGAWQALLYAAVCHVVLLFMEEAARWHPLAQKFAKREKIEWKRYLLWVAASISLAGVLSL</sequence>
<evidence type="ECO:0000313" key="2">
    <source>
        <dbReference type="EMBL" id="RFA93917.1"/>
    </source>
</evidence>
<dbReference type="RefSeq" id="WP_116421865.1">
    <property type="nucleotide sequence ID" value="NZ_NMUE01000051.1"/>
</dbReference>
<keyword evidence="1" id="KW-1133">Transmembrane helix</keyword>
<dbReference type="Proteomes" id="UP000257123">
    <property type="component" value="Unassembled WGS sequence"/>
</dbReference>
<evidence type="ECO:0000313" key="5">
    <source>
        <dbReference type="Proteomes" id="UP000257123"/>
    </source>
</evidence>
<evidence type="ECO:0000256" key="1">
    <source>
        <dbReference type="SAM" id="Phobius"/>
    </source>
</evidence>
<dbReference type="OrthoDB" id="29152at2157"/>
<evidence type="ECO:0000313" key="4">
    <source>
        <dbReference type="Proteomes" id="UP000256877"/>
    </source>
</evidence>
<protein>
    <submittedName>
        <fullName evidence="2">Uncharacterized protein</fullName>
    </submittedName>
</protein>
<feature type="transmembrane region" description="Helical" evidence="1">
    <location>
        <begin position="6"/>
        <end position="29"/>
    </location>
</feature>
<proteinExistence type="predicted"/>
<organism evidence="2 5">
    <name type="scientific">Pyrobaculum aerophilum</name>
    <dbReference type="NCBI Taxonomy" id="13773"/>
    <lineage>
        <taxon>Archaea</taxon>
        <taxon>Thermoproteota</taxon>
        <taxon>Thermoprotei</taxon>
        <taxon>Thermoproteales</taxon>
        <taxon>Thermoproteaceae</taxon>
        <taxon>Pyrobaculum</taxon>
    </lineage>
</organism>
<dbReference type="Proteomes" id="UP000256877">
    <property type="component" value="Unassembled WGS sequence"/>
</dbReference>
<reference evidence="4 5" key="1">
    <citation type="submission" date="2017-07" db="EMBL/GenBank/DDBJ databases">
        <title>Draft genome sequence of aerobic hyperthermophilic archaea, Pyrobaculum aerophilum YKB31 and YKB32.</title>
        <authorList>
            <person name="Mochizuki T."/>
            <person name="Berliner A.J."/>
            <person name="Yoshida-Takashima Y."/>
            <person name="Takaki Y."/>
            <person name="Nunoura T."/>
            <person name="Takai K."/>
        </authorList>
    </citation>
    <scope>NUCLEOTIDE SEQUENCE [LARGE SCALE GENOMIC DNA]</scope>
    <source>
        <strain evidence="2 5">YKB31</strain>
        <strain evidence="3 4">YKB32</strain>
    </source>
</reference>
<dbReference type="EMBL" id="NMUE01000051">
    <property type="protein sequence ID" value="RFA93917.1"/>
    <property type="molecule type" value="Genomic_DNA"/>
</dbReference>
<dbReference type="AlphaFoldDB" id="A0A371QV56"/>
<accession>A0A371QV56</accession>
<feature type="transmembrane region" description="Helical" evidence="1">
    <location>
        <begin position="50"/>
        <end position="75"/>
    </location>
</feature>
<feature type="transmembrane region" description="Helical" evidence="1">
    <location>
        <begin position="81"/>
        <end position="105"/>
    </location>
</feature>